<protein>
    <submittedName>
        <fullName evidence="8">Thiol-disulfide isomerase/thioredoxin</fullName>
    </submittedName>
</protein>
<dbReference type="GO" id="GO:0016491">
    <property type="term" value="F:oxidoreductase activity"/>
    <property type="evidence" value="ECO:0007669"/>
    <property type="project" value="InterPro"/>
</dbReference>
<organism evidence="8 9">
    <name type="scientific">Conexibacter arvalis</name>
    <dbReference type="NCBI Taxonomy" id="912552"/>
    <lineage>
        <taxon>Bacteria</taxon>
        <taxon>Bacillati</taxon>
        <taxon>Actinomycetota</taxon>
        <taxon>Thermoleophilia</taxon>
        <taxon>Solirubrobacterales</taxon>
        <taxon>Conexibacteraceae</taxon>
        <taxon>Conexibacter</taxon>
    </lineage>
</organism>
<keyword evidence="8" id="KW-0413">Isomerase</keyword>
<sequence length="193" mass="20640">MTISSPRLACAAVSAATALTLAACGETPSPSPSTASPAELAAARAAASEHAGRLVDGGEDELKRRLKTLRGLPVVVNQWASWCPPCRYEFPFLRRLAKHLEGRVAFLGVNARDGVGAAASFLRSQPTPFAHVYDRDADAARAIGGGRSWPTTAFYDATGRRIFVMQGAYPTQEKLLEAIEQHAVGRPLDRSPR</sequence>
<dbReference type="InterPro" id="IPR050553">
    <property type="entry name" value="Thioredoxin_ResA/DsbE_sf"/>
</dbReference>
<dbReference type="Proteomes" id="UP000585272">
    <property type="component" value="Unassembled WGS sequence"/>
</dbReference>
<accession>A0A840IJV4</accession>
<feature type="chain" id="PRO_5039356725" evidence="6">
    <location>
        <begin position="23"/>
        <end position="193"/>
    </location>
</feature>
<keyword evidence="6" id="KW-0732">Signal</keyword>
<feature type="domain" description="Thioredoxin" evidence="7">
    <location>
        <begin position="40"/>
        <end position="184"/>
    </location>
</feature>
<comment type="subcellular location">
    <subcellularLocation>
        <location evidence="1">Cell envelope</location>
    </subcellularLocation>
</comment>
<keyword evidence="3" id="KW-0735">Signal-anchor</keyword>
<evidence type="ECO:0000256" key="2">
    <source>
        <dbReference type="ARBA" id="ARBA00022748"/>
    </source>
</evidence>
<dbReference type="InterPro" id="IPR036249">
    <property type="entry name" value="Thioredoxin-like_sf"/>
</dbReference>
<dbReference type="Gene3D" id="3.40.30.10">
    <property type="entry name" value="Glutaredoxin"/>
    <property type="match status" value="1"/>
</dbReference>
<name>A0A840IJV4_9ACTN</name>
<dbReference type="GO" id="GO:0030313">
    <property type="term" value="C:cell envelope"/>
    <property type="evidence" value="ECO:0007669"/>
    <property type="project" value="UniProtKB-SubCell"/>
</dbReference>
<keyword evidence="4" id="KW-1015">Disulfide bond</keyword>
<feature type="signal peptide" evidence="6">
    <location>
        <begin position="1"/>
        <end position="22"/>
    </location>
</feature>
<evidence type="ECO:0000259" key="7">
    <source>
        <dbReference type="PROSITE" id="PS51352"/>
    </source>
</evidence>
<dbReference type="EMBL" id="JACHNU010000007">
    <property type="protein sequence ID" value="MBB4664521.1"/>
    <property type="molecule type" value="Genomic_DNA"/>
</dbReference>
<evidence type="ECO:0000256" key="6">
    <source>
        <dbReference type="SAM" id="SignalP"/>
    </source>
</evidence>
<gene>
    <name evidence="8" type="ORF">BDZ31_004132</name>
</gene>
<dbReference type="Pfam" id="PF08534">
    <property type="entry name" value="Redoxin"/>
    <property type="match status" value="1"/>
</dbReference>
<evidence type="ECO:0000313" key="9">
    <source>
        <dbReference type="Proteomes" id="UP000585272"/>
    </source>
</evidence>
<dbReference type="RefSeq" id="WP_183344636.1">
    <property type="nucleotide sequence ID" value="NZ_JACHNU010000007.1"/>
</dbReference>
<evidence type="ECO:0000313" key="8">
    <source>
        <dbReference type="EMBL" id="MBB4664521.1"/>
    </source>
</evidence>
<dbReference type="PROSITE" id="PS51352">
    <property type="entry name" value="THIOREDOXIN_2"/>
    <property type="match status" value="1"/>
</dbReference>
<keyword evidence="2" id="KW-0201">Cytochrome c-type biogenesis</keyword>
<dbReference type="InterPro" id="IPR013740">
    <property type="entry name" value="Redoxin"/>
</dbReference>
<dbReference type="InterPro" id="IPR013766">
    <property type="entry name" value="Thioredoxin_domain"/>
</dbReference>
<dbReference type="AlphaFoldDB" id="A0A840IJV4"/>
<dbReference type="CDD" id="cd02966">
    <property type="entry name" value="TlpA_like_family"/>
    <property type="match status" value="1"/>
</dbReference>
<keyword evidence="5" id="KW-0676">Redox-active center</keyword>
<proteinExistence type="predicted"/>
<keyword evidence="3" id="KW-0812">Transmembrane</keyword>
<dbReference type="GO" id="GO:0017004">
    <property type="term" value="P:cytochrome complex assembly"/>
    <property type="evidence" value="ECO:0007669"/>
    <property type="project" value="UniProtKB-KW"/>
</dbReference>
<dbReference type="GO" id="GO:0016853">
    <property type="term" value="F:isomerase activity"/>
    <property type="evidence" value="ECO:0007669"/>
    <property type="project" value="UniProtKB-KW"/>
</dbReference>
<evidence type="ECO:0000256" key="1">
    <source>
        <dbReference type="ARBA" id="ARBA00004196"/>
    </source>
</evidence>
<reference evidence="8 9" key="1">
    <citation type="submission" date="2020-08" db="EMBL/GenBank/DDBJ databases">
        <title>Genomic Encyclopedia of Archaeal and Bacterial Type Strains, Phase II (KMG-II): from individual species to whole genera.</title>
        <authorList>
            <person name="Goeker M."/>
        </authorList>
    </citation>
    <scope>NUCLEOTIDE SEQUENCE [LARGE SCALE GENOMIC DNA]</scope>
    <source>
        <strain evidence="8 9">DSM 23288</strain>
    </source>
</reference>
<dbReference type="PANTHER" id="PTHR42852:SF6">
    <property type="entry name" value="THIOL:DISULFIDE INTERCHANGE PROTEIN DSBE"/>
    <property type="match status" value="1"/>
</dbReference>
<evidence type="ECO:0000256" key="3">
    <source>
        <dbReference type="ARBA" id="ARBA00022968"/>
    </source>
</evidence>
<keyword evidence="9" id="KW-1185">Reference proteome</keyword>
<dbReference type="SUPFAM" id="SSF52833">
    <property type="entry name" value="Thioredoxin-like"/>
    <property type="match status" value="1"/>
</dbReference>
<dbReference type="PROSITE" id="PS51257">
    <property type="entry name" value="PROKAR_LIPOPROTEIN"/>
    <property type="match status" value="1"/>
</dbReference>
<evidence type="ECO:0000256" key="4">
    <source>
        <dbReference type="ARBA" id="ARBA00023157"/>
    </source>
</evidence>
<dbReference type="PANTHER" id="PTHR42852">
    <property type="entry name" value="THIOL:DISULFIDE INTERCHANGE PROTEIN DSBE"/>
    <property type="match status" value="1"/>
</dbReference>
<comment type="caution">
    <text evidence="8">The sequence shown here is derived from an EMBL/GenBank/DDBJ whole genome shotgun (WGS) entry which is preliminary data.</text>
</comment>
<evidence type="ECO:0000256" key="5">
    <source>
        <dbReference type="ARBA" id="ARBA00023284"/>
    </source>
</evidence>